<name>A0A7X3FG70_9BACL</name>
<feature type="compositionally biased region" description="Basic and acidic residues" evidence="1">
    <location>
        <begin position="172"/>
        <end position="203"/>
    </location>
</feature>
<accession>A0A7X3FG70</accession>
<dbReference type="InterPro" id="IPR057008">
    <property type="entry name" value="SpoVR-like_C"/>
</dbReference>
<feature type="region of interest" description="Disordered" evidence="1">
    <location>
        <begin position="172"/>
        <end position="221"/>
    </location>
</feature>
<dbReference type="OrthoDB" id="9784270at2"/>
<keyword evidence="5" id="KW-1185">Reference proteome</keyword>
<dbReference type="Pfam" id="PF24755">
    <property type="entry name" value="SpoVR_C"/>
    <property type="match status" value="1"/>
</dbReference>
<dbReference type="RefSeq" id="WP_157333705.1">
    <property type="nucleotide sequence ID" value="NZ_RHLK01000002.1"/>
</dbReference>
<dbReference type="PANTHER" id="PTHR30029">
    <property type="entry name" value="STAGE V SPORULATION PROTEIN R"/>
    <property type="match status" value="1"/>
</dbReference>
<proteinExistence type="predicted"/>
<evidence type="ECO:0000259" key="3">
    <source>
        <dbReference type="Pfam" id="PF24755"/>
    </source>
</evidence>
<dbReference type="InterPro" id="IPR007390">
    <property type="entry name" value="Spore_V_R"/>
</dbReference>
<protein>
    <submittedName>
        <fullName evidence="4">Stage V sporulation protein R</fullName>
    </submittedName>
</protein>
<feature type="compositionally biased region" description="Basic and acidic residues" evidence="1">
    <location>
        <begin position="211"/>
        <end position="221"/>
    </location>
</feature>
<feature type="domain" description="SpoVR-like C-terminal" evidence="3">
    <location>
        <begin position="406"/>
        <end position="457"/>
    </location>
</feature>
<gene>
    <name evidence="4" type="ORF">EDM21_05885</name>
</gene>
<evidence type="ECO:0000259" key="2">
    <source>
        <dbReference type="Pfam" id="PF04293"/>
    </source>
</evidence>
<sequence length="477" mass="56962">MTPDEIRQLEYAIAEITEVAEGFGLDFYPMRYEICPADIIYTFGAYGMPTRFSHWSFGKTFHKMKTQYDFGLSKIYELVINSDPCYAFLLDGNSLIQNKLIVAHVLAHCDFFKNNARFSRTNRNMVESMSATAERVRQYEIEYGAHRVEEFLDCVLAVQEHVDPSLTKPYRVRKDTKADKDRRHLGRDGKPRTGYEDLWDLEHPNQPLDNQESRENSRFPDRPEKDILHFIQEHAPHLEEWQRDILTMLRDEMLYFWPQMETKIMNEGWASYWHQRILRELDLTEEETIEYSKLNSGVVQPSTHTLNPYYLGLKIFEDIEKRWDKPSQEDREKYGRPGGEGRSKMFEVREFDSDTSFIRNYMTKELVEDLDLYVFEKKGPEWKITDKAWKNIRDQLVYSRVNGGFPYLEIFDGDYQRNGELYIRHSYEGVELDLKYVERTLPYLYRLWNKPVYLQSVVEEKPVLFSYDGKKNHRKFL</sequence>
<evidence type="ECO:0000256" key="1">
    <source>
        <dbReference type="SAM" id="MobiDB-lite"/>
    </source>
</evidence>
<dbReference type="EMBL" id="RHLK01000002">
    <property type="protein sequence ID" value="MVO99054.1"/>
    <property type="molecule type" value="Genomic_DNA"/>
</dbReference>
<evidence type="ECO:0000313" key="4">
    <source>
        <dbReference type="EMBL" id="MVO99054.1"/>
    </source>
</evidence>
<dbReference type="Proteomes" id="UP000490800">
    <property type="component" value="Unassembled WGS sequence"/>
</dbReference>
<evidence type="ECO:0000313" key="5">
    <source>
        <dbReference type="Proteomes" id="UP000490800"/>
    </source>
</evidence>
<dbReference type="Pfam" id="PF04293">
    <property type="entry name" value="SpoVR"/>
    <property type="match status" value="1"/>
</dbReference>
<organism evidence="4 5">
    <name type="scientific">Paenibacillus lutrae</name>
    <dbReference type="NCBI Taxonomy" id="2078573"/>
    <lineage>
        <taxon>Bacteria</taxon>
        <taxon>Bacillati</taxon>
        <taxon>Bacillota</taxon>
        <taxon>Bacilli</taxon>
        <taxon>Bacillales</taxon>
        <taxon>Paenibacillaceae</taxon>
        <taxon>Paenibacillus</taxon>
    </lineage>
</organism>
<feature type="domain" description="SpoVR protein-like N-terminal" evidence="2">
    <location>
        <begin position="5"/>
        <end position="403"/>
    </location>
</feature>
<dbReference type="AlphaFoldDB" id="A0A7X3FG70"/>
<comment type="caution">
    <text evidence="4">The sequence shown here is derived from an EMBL/GenBank/DDBJ whole genome shotgun (WGS) entry which is preliminary data.</text>
</comment>
<reference evidence="4 5" key="1">
    <citation type="journal article" date="2019" name="Microorganisms">
        <title>Paenibacillus lutrae sp. nov., A Chitinolytic Species Isolated from A River Otter in Castril Natural Park, Granada, Spain.</title>
        <authorList>
            <person name="Rodriguez M."/>
            <person name="Reina J.C."/>
            <person name="Bejar V."/>
            <person name="Llamas I."/>
        </authorList>
    </citation>
    <scope>NUCLEOTIDE SEQUENCE [LARGE SCALE GENOMIC DNA]</scope>
    <source>
        <strain evidence="4 5">N10</strain>
    </source>
</reference>
<dbReference type="PANTHER" id="PTHR30029:SF2">
    <property type="entry name" value="STAGE V SPORULATION PROTEIN R"/>
    <property type="match status" value="1"/>
</dbReference>
<dbReference type="InterPro" id="IPR056174">
    <property type="entry name" value="SpoVR_N"/>
</dbReference>